<reference evidence="1" key="1">
    <citation type="journal article" date="2014" name="Int. J. Syst. Evol. Microbiol.">
        <title>Complete genome sequence of Corynebacterium casei LMG S-19264T (=DSM 44701T), isolated from a smear-ripened cheese.</title>
        <authorList>
            <consortium name="US DOE Joint Genome Institute (JGI-PGF)"/>
            <person name="Walter F."/>
            <person name="Albersmeier A."/>
            <person name="Kalinowski J."/>
            <person name="Ruckert C."/>
        </authorList>
    </citation>
    <scope>NUCLEOTIDE SEQUENCE</scope>
    <source>
        <strain evidence="1">CGMCC 1.12827</strain>
    </source>
</reference>
<comment type="caution">
    <text evidence="1">The sequence shown here is derived from an EMBL/GenBank/DDBJ whole genome shotgun (WGS) entry which is preliminary data.</text>
</comment>
<organism evidence="1 2">
    <name type="scientific">Gordonia jinhuaensis</name>
    <dbReference type="NCBI Taxonomy" id="1517702"/>
    <lineage>
        <taxon>Bacteria</taxon>
        <taxon>Bacillati</taxon>
        <taxon>Actinomycetota</taxon>
        <taxon>Actinomycetes</taxon>
        <taxon>Mycobacteriales</taxon>
        <taxon>Gordoniaceae</taxon>
        <taxon>Gordonia</taxon>
    </lineage>
</organism>
<keyword evidence="2" id="KW-1185">Reference proteome</keyword>
<dbReference type="EMBL" id="BMGC01000028">
    <property type="protein sequence ID" value="GGB41431.1"/>
    <property type="molecule type" value="Genomic_DNA"/>
</dbReference>
<reference evidence="1" key="2">
    <citation type="submission" date="2020-09" db="EMBL/GenBank/DDBJ databases">
        <authorList>
            <person name="Sun Q."/>
            <person name="Zhou Y."/>
        </authorList>
    </citation>
    <scope>NUCLEOTIDE SEQUENCE</scope>
    <source>
        <strain evidence="1">CGMCC 1.12827</strain>
    </source>
</reference>
<gene>
    <name evidence="1" type="ORF">GCM10011489_31300</name>
</gene>
<dbReference type="Proteomes" id="UP000621454">
    <property type="component" value="Unassembled WGS sequence"/>
</dbReference>
<name>A0A916TDQ4_9ACTN</name>
<dbReference type="RefSeq" id="WP_229742764.1">
    <property type="nucleotide sequence ID" value="NZ_BMGC01000028.1"/>
</dbReference>
<evidence type="ECO:0008006" key="3">
    <source>
        <dbReference type="Google" id="ProtNLM"/>
    </source>
</evidence>
<sequence length="149" mass="15884">MGEASRVDLGGDHGPERDEPAEVLMARLGRLLSEVAVVDSMSDGAIMVDFRGTRAIVRSLTLADGLDVLSLTQVVAWDLPNTDALRDDIERLGSELNFGALKRSSAADVTCDVLLHYTFPGGNLTDLALLTLVHMVLASGVDLHEARTG</sequence>
<dbReference type="AlphaFoldDB" id="A0A916TDQ4"/>
<protein>
    <recommendedName>
        <fullName evidence="3">Sensory transduction regulator</fullName>
    </recommendedName>
</protein>
<evidence type="ECO:0000313" key="2">
    <source>
        <dbReference type="Proteomes" id="UP000621454"/>
    </source>
</evidence>
<evidence type="ECO:0000313" key="1">
    <source>
        <dbReference type="EMBL" id="GGB41431.1"/>
    </source>
</evidence>
<accession>A0A916TDQ4</accession>
<proteinExistence type="predicted"/>